<protein>
    <recommendedName>
        <fullName evidence="8">ATP-dependent DNA helicase</fullName>
        <ecNumber evidence="8">3.6.4.12</ecNumber>
    </recommendedName>
</protein>
<feature type="region of interest" description="Disordered" evidence="9">
    <location>
        <begin position="1221"/>
        <end position="1269"/>
    </location>
</feature>
<dbReference type="InterPro" id="IPR006935">
    <property type="entry name" value="Helicase/UvrB_N"/>
</dbReference>
<feature type="compositionally biased region" description="Basic and acidic residues" evidence="9">
    <location>
        <begin position="1452"/>
        <end position="1464"/>
    </location>
</feature>
<dbReference type="Pfam" id="PF04851">
    <property type="entry name" value="ResIII"/>
    <property type="match status" value="1"/>
</dbReference>
<dbReference type="InterPro" id="IPR039686">
    <property type="entry name" value="FANCM/Mph1-like_ID"/>
</dbReference>
<dbReference type="PROSITE" id="PS51194">
    <property type="entry name" value="HELICASE_CTER"/>
    <property type="match status" value="1"/>
</dbReference>
<evidence type="ECO:0000256" key="6">
    <source>
        <dbReference type="ARBA" id="ARBA00022840"/>
    </source>
</evidence>
<evidence type="ECO:0000256" key="4">
    <source>
        <dbReference type="ARBA" id="ARBA00022801"/>
    </source>
</evidence>
<dbReference type="InterPro" id="IPR014001">
    <property type="entry name" value="Helicase_ATP-bd"/>
</dbReference>
<comment type="subcellular location">
    <subcellularLocation>
        <location evidence="1 8">Nucleus</location>
    </subcellularLocation>
</comment>
<dbReference type="EMBL" id="BAABUJ010000021">
    <property type="protein sequence ID" value="GAA5802122.1"/>
    <property type="molecule type" value="Genomic_DNA"/>
</dbReference>
<dbReference type="SUPFAM" id="SSF52540">
    <property type="entry name" value="P-loop containing nucleoside triphosphate hydrolases"/>
    <property type="match status" value="1"/>
</dbReference>
<evidence type="ECO:0000259" key="10">
    <source>
        <dbReference type="PROSITE" id="PS51192"/>
    </source>
</evidence>
<feature type="domain" description="Helicase ATP-binding" evidence="10">
    <location>
        <begin position="105"/>
        <end position="273"/>
    </location>
</feature>
<dbReference type="PANTHER" id="PTHR14025">
    <property type="entry name" value="FANCONI ANEMIA GROUP M FANCM FAMILY MEMBER"/>
    <property type="match status" value="1"/>
</dbReference>
<evidence type="ECO:0000313" key="12">
    <source>
        <dbReference type="EMBL" id="GAA5802122.1"/>
    </source>
</evidence>
<dbReference type="CDD" id="cd12091">
    <property type="entry name" value="FANCM_ID"/>
    <property type="match status" value="1"/>
</dbReference>
<reference evidence="12 13" key="1">
    <citation type="submission" date="2024-04" db="EMBL/GenBank/DDBJ databases">
        <title>genome sequences of Mucor flavus KT1a and Helicostylum pulchrum KT1b strains isolation_sourced from the surface of a dry-aged beef.</title>
        <authorList>
            <person name="Toyotome T."/>
            <person name="Hosono M."/>
            <person name="Torimaru M."/>
            <person name="Fukuda K."/>
            <person name="Mikami N."/>
        </authorList>
    </citation>
    <scope>NUCLEOTIDE SEQUENCE [LARGE SCALE GENOMIC DNA]</scope>
    <source>
        <strain evidence="12 13">KT1b</strain>
    </source>
</reference>
<keyword evidence="5" id="KW-0347">Helicase</keyword>
<feature type="compositionally biased region" description="Polar residues" evidence="9">
    <location>
        <begin position="646"/>
        <end position="655"/>
    </location>
</feature>
<keyword evidence="13" id="KW-1185">Reference proteome</keyword>
<feature type="region of interest" description="Disordered" evidence="9">
    <location>
        <begin position="636"/>
        <end position="655"/>
    </location>
</feature>
<dbReference type="Proteomes" id="UP001476247">
    <property type="component" value="Unassembled WGS sequence"/>
</dbReference>
<evidence type="ECO:0000256" key="5">
    <source>
        <dbReference type="ARBA" id="ARBA00022806"/>
    </source>
</evidence>
<name>A0ABP9Y574_9FUNG</name>
<dbReference type="InterPro" id="IPR044749">
    <property type="entry name" value="FANCM_DEXDc"/>
</dbReference>
<comment type="caution">
    <text evidence="12">The sequence shown here is derived from an EMBL/GenBank/DDBJ whole genome shotgun (WGS) entry which is preliminary data.</text>
</comment>
<dbReference type="CDD" id="cd18033">
    <property type="entry name" value="DEXDc_FANCM"/>
    <property type="match status" value="1"/>
</dbReference>
<feature type="region of interest" description="Disordered" evidence="9">
    <location>
        <begin position="1520"/>
        <end position="1559"/>
    </location>
</feature>
<evidence type="ECO:0000256" key="9">
    <source>
        <dbReference type="SAM" id="MobiDB-lite"/>
    </source>
</evidence>
<dbReference type="EC" id="3.6.4.12" evidence="8"/>
<dbReference type="InterPro" id="IPR001650">
    <property type="entry name" value="Helicase_C-like"/>
</dbReference>
<dbReference type="Pfam" id="PF00271">
    <property type="entry name" value="Helicase_C"/>
    <property type="match status" value="1"/>
</dbReference>
<accession>A0ABP9Y574</accession>
<dbReference type="PROSITE" id="PS51192">
    <property type="entry name" value="HELICASE_ATP_BIND_1"/>
    <property type="match status" value="1"/>
</dbReference>
<keyword evidence="3" id="KW-0547">Nucleotide-binding</keyword>
<dbReference type="PANTHER" id="PTHR14025:SF20">
    <property type="entry name" value="FANCONI ANEMIA GROUP M PROTEIN"/>
    <property type="match status" value="1"/>
</dbReference>
<keyword evidence="4" id="KW-0378">Hydrolase</keyword>
<comment type="catalytic activity">
    <reaction evidence="8">
        <text>ATP + H2O = ADP + phosphate + H(+)</text>
        <dbReference type="Rhea" id="RHEA:13065"/>
        <dbReference type="ChEBI" id="CHEBI:15377"/>
        <dbReference type="ChEBI" id="CHEBI:15378"/>
        <dbReference type="ChEBI" id="CHEBI:30616"/>
        <dbReference type="ChEBI" id="CHEBI:43474"/>
        <dbReference type="ChEBI" id="CHEBI:456216"/>
        <dbReference type="EC" id="3.6.4.12"/>
    </reaction>
</comment>
<dbReference type="InterPro" id="IPR027417">
    <property type="entry name" value="P-loop_NTPase"/>
</dbReference>
<keyword evidence="7" id="KW-0539">Nucleus</keyword>
<evidence type="ECO:0000259" key="11">
    <source>
        <dbReference type="PROSITE" id="PS51194"/>
    </source>
</evidence>
<feature type="region of interest" description="Disordered" evidence="9">
    <location>
        <begin position="1325"/>
        <end position="1384"/>
    </location>
</feature>
<evidence type="ECO:0000256" key="8">
    <source>
        <dbReference type="RuleBase" id="RU367027"/>
    </source>
</evidence>
<comment type="function">
    <text evidence="8">ATP-dependent DNA helicase involved in DNA damage repair by homologous recombination and in genome maintenance. Capable of unwinding D-loops. Plays a role in limiting crossover recombinants during mitotic DNA double-strand break (DSB) repair. Component of a FANCM-MHF complex which promotes gene conversion at blocked replication forks, probably by reversal of the stalled fork.</text>
</comment>
<gene>
    <name evidence="12" type="ORF">HPULCUR_007583</name>
</gene>
<feature type="region of interest" description="Disordered" evidence="9">
    <location>
        <begin position="1421"/>
        <end position="1501"/>
    </location>
</feature>
<evidence type="ECO:0000256" key="3">
    <source>
        <dbReference type="ARBA" id="ARBA00022741"/>
    </source>
</evidence>
<organism evidence="12 13">
    <name type="scientific">Helicostylum pulchrum</name>
    <dbReference type="NCBI Taxonomy" id="562976"/>
    <lineage>
        <taxon>Eukaryota</taxon>
        <taxon>Fungi</taxon>
        <taxon>Fungi incertae sedis</taxon>
        <taxon>Mucoromycota</taxon>
        <taxon>Mucoromycotina</taxon>
        <taxon>Mucoromycetes</taxon>
        <taxon>Mucorales</taxon>
        <taxon>Mucorineae</taxon>
        <taxon>Mucoraceae</taxon>
        <taxon>Helicostylum</taxon>
    </lineage>
</organism>
<evidence type="ECO:0000256" key="1">
    <source>
        <dbReference type="ARBA" id="ARBA00004123"/>
    </source>
</evidence>
<evidence type="ECO:0000256" key="7">
    <source>
        <dbReference type="ARBA" id="ARBA00023242"/>
    </source>
</evidence>
<comment type="similarity">
    <text evidence="2 8">Belongs to the DEAD box helicase family. DEAH subfamily. FANCM sub-subfamily.</text>
</comment>
<dbReference type="CDD" id="cd18801">
    <property type="entry name" value="SF2_C_FANCM_Hef"/>
    <property type="match status" value="1"/>
</dbReference>
<feature type="domain" description="Helicase C-terminal" evidence="11">
    <location>
        <begin position="445"/>
        <end position="613"/>
    </location>
</feature>
<comment type="subunit">
    <text evidence="8">Interacts with the MHF histone-fold complex to form the FANCM-MHF complex.</text>
</comment>
<proteinExistence type="inferred from homology"/>
<evidence type="ECO:0000313" key="13">
    <source>
        <dbReference type="Proteomes" id="UP001476247"/>
    </source>
</evidence>
<feature type="compositionally biased region" description="Acidic residues" evidence="9">
    <location>
        <begin position="1525"/>
        <end position="1538"/>
    </location>
</feature>
<dbReference type="Gene3D" id="3.40.50.300">
    <property type="entry name" value="P-loop containing nucleotide triphosphate hydrolases"/>
    <property type="match status" value="2"/>
</dbReference>
<dbReference type="SMART" id="SM00490">
    <property type="entry name" value="HELICc"/>
    <property type="match status" value="1"/>
</dbReference>
<keyword evidence="6" id="KW-0067">ATP-binding</keyword>
<evidence type="ECO:0000256" key="2">
    <source>
        <dbReference type="ARBA" id="ARBA00009889"/>
    </source>
</evidence>
<sequence length="1559" mass="176556">MNEDDIYIDPDLDLLTLDSPTPNDQDTDEFGDDLDLAELVETTEVVEQQHASKSGIIFTPIDDTDPTPPPALPDSTPSFHALDIHNLRTWIYPTNYPVRGYQLNIVQKAMFQNTLVALPTGLGKTFIAAVVMYNYWRWFPNSKIVFMAPTRPLVTQQIEACFTICGLPQQDTTDMSGSTTPEKRAVLWKEKRVFFATPHVVYNDLIKNTCPGDRVVCIVVDEAHKATGNYAYVQVIRKIAKKNKHFRVLALTATPGSNLDTVQTVVSNLQITNIQIRTEDSMDIQEYSYGKSIQSIIVPLNYTEGSTGILPRVVEEFKTQVFEPMLRELSQLPTGVSPEAERCSPFGLQSCRTRFQANCGNLNPGLKFRIFQKFMVAEQMSRAYDLLCQHGIAPFFESTEANRRDLEAKKMNQAENHFYHNSYMTRLIPKLKQDMQDPEFIGHPKIDKLVSILLKHFSDLPPGSASKAMIFSSYRSSVNEICKVLDRHQPMIRCSFFVGQADGKNGSKGLKQSEQQEVIQKFKKNEFNVLVSTSIGEEGLDIGEIDIIICYDSQSSPLRMLQRMGRTGRKRQGKCVLLMTESEGKKFAQAKVTYASVQRLISQGVHLEYYRSNPTVIPANYKPTLCRKALTVGTFQPKEKKRKRGSNLTKTSVTSDGTLKPDIEELFIRSFCNGNEAFTNLSQVFQKYWPTRSMKKSLAKHIPLQTKPTATHRVGHSKRTHNFIELVQKMEHRILNPSEDVSFTLPKKQTKLVLPSKAVVSNKLIMNKRKKKQYDEYGEPEENNCLANFLDPDAMIPTHGFEDKVFEDIQQDFASSTSKRVMNDIFEPRKRVKAPSVSKESFVVDKKGKGKFVDKSEELPFPLDDMSWEMPDIGTSKGKTKQTQGSDDEVRSWSPLLPDSIFEPVSPLKDAHALPPRKLPLSPLLPASPLLPSDPPIQSETADEITEINIADLYNQDSDDEFGDDDDFALDELFIKESEAWLELRSRGFDDKLDPVFAFEKNQPPNDTFAFVWANSSPRFSDKALALLEKRQQAFKKRTGRFIAMSLFEKYNNLTVDMKTVEPPKVDTKPVEPPMLYVKPVKYPKLYVKPVESPKLYVKPVESPSLDDEFGTDDSLFEQAAALENQLQQKSTIDASGPVIINLDPSQELVKEFFEDDGLGEDDLGEYGFGEDDIEEIEGGGFSDIDFDGNELATFFQDQYNEEDTEYAPFSLNEPEYAPSQKYTSQMKEKASLYGKRSPSPTELPHDIFSSPPHATTDDAKPQDNVYNHTLNQNNADIDFDAFSDFSKIGSSEKPDTPVLRDVEVYSIASQSDIESSPRLLSQLARGIQKSPAQASPLARSPYPHDSDSEEDSPVIKRKRRFVNGSPMGEQVDRPKKRLRQRAASTPLKELREYIFDEDVDGDNDDDDDLLMYEVPSSKNLLSRLEQSKRDHGPPRSSKLTKLAENPFFDVEAEKSSDEGHTTDEELNSESSAMRSFIDYEEQSRVEDTEDNAIYQRDADDMPSNAKHWLNRFNAEKWLNPVDDSIVEEDEEEDEEESSTSIAESQVLVNNDDDDDDFI</sequence>
<dbReference type="SMART" id="SM00487">
    <property type="entry name" value="DEXDc"/>
    <property type="match status" value="1"/>
</dbReference>